<reference evidence="2" key="1">
    <citation type="submission" date="2011-05" db="EMBL/GenBank/DDBJ databases">
        <authorList>
            <person name="Richards S.R."/>
            <person name="Qu J."/>
            <person name="Jiang H."/>
            <person name="Jhangiani S.N."/>
            <person name="Agravi P."/>
            <person name="Goodspeed R."/>
            <person name="Gross S."/>
            <person name="Mandapat C."/>
            <person name="Jackson L."/>
            <person name="Mathew T."/>
            <person name="Pu L."/>
            <person name="Thornton R."/>
            <person name="Saada N."/>
            <person name="Wilczek-Boney K.B."/>
            <person name="Lee S."/>
            <person name="Kovar C."/>
            <person name="Wu Y."/>
            <person name="Scherer S.E."/>
            <person name="Worley K.C."/>
            <person name="Muzny D.M."/>
            <person name="Gibbs R."/>
        </authorList>
    </citation>
    <scope>NUCLEOTIDE SEQUENCE</scope>
    <source>
        <strain evidence="2">Brora</strain>
    </source>
</reference>
<evidence type="ECO:0000313" key="2">
    <source>
        <dbReference type="Proteomes" id="UP000014500"/>
    </source>
</evidence>
<dbReference type="PhylomeDB" id="T1J0T1"/>
<dbReference type="STRING" id="126957.T1J0T1"/>
<sequence>MPIFTRNIQEAFWIPWFLKPLLKILPRNLLIYIIPVGGLPIKLTTFIGKEIKYDISMTTEEIMEKIKNGMQSHIDKYQIVPGSVLRALRERLHGSRIFLDTSV</sequence>
<organism evidence="1 2">
    <name type="scientific">Strigamia maritima</name>
    <name type="common">European centipede</name>
    <name type="synonym">Geophilus maritimus</name>
    <dbReference type="NCBI Taxonomy" id="126957"/>
    <lineage>
        <taxon>Eukaryota</taxon>
        <taxon>Metazoa</taxon>
        <taxon>Ecdysozoa</taxon>
        <taxon>Arthropoda</taxon>
        <taxon>Myriapoda</taxon>
        <taxon>Chilopoda</taxon>
        <taxon>Pleurostigmophora</taxon>
        <taxon>Geophilomorpha</taxon>
        <taxon>Linotaeniidae</taxon>
        <taxon>Strigamia</taxon>
    </lineage>
</organism>
<proteinExistence type="predicted"/>
<evidence type="ECO:0000313" key="1">
    <source>
        <dbReference type="EnsemblMetazoa" id="SMAR007139-PA"/>
    </source>
</evidence>
<name>T1J0T1_STRMM</name>
<dbReference type="HOGENOM" id="CLU_2402460_0_0_1"/>
<keyword evidence="2" id="KW-1185">Reference proteome</keyword>
<dbReference type="AlphaFoldDB" id="T1J0T1"/>
<protein>
    <submittedName>
        <fullName evidence="1">Uncharacterized protein</fullName>
    </submittedName>
</protein>
<dbReference type="EMBL" id="AFFK01020670">
    <property type="status" value="NOT_ANNOTATED_CDS"/>
    <property type="molecule type" value="Genomic_DNA"/>
</dbReference>
<dbReference type="EnsemblMetazoa" id="SMAR007139-RA">
    <property type="protein sequence ID" value="SMAR007139-PA"/>
    <property type="gene ID" value="SMAR007139"/>
</dbReference>
<reference evidence="1" key="2">
    <citation type="submission" date="2015-02" db="UniProtKB">
        <authorList>
            <consortium name="EnsemblMetazoa"/>
        </authorList>
    </citation>
    <scope>IDENTIFICATION</scope>
</reference>
<dbReference type="Proteomes" id="UP000014500">
    <property type="component" value="Unassembled WGS sequence"/>
</dbReference>
<accession>T1J0T1</accession>